<dbReference type="Proteomes" id="UP001246473">
    <property type="component" value="Unassembled WGS sequence"/>
</dbReference>
<evidence type="ECO:0000313" key="3">
    <source>
        <dbReference type="Proteomes" id="UP000032614"/>
    </source>
</evidence>
<accession>A0AAP5QHQ3</accession>
<dbReference type="EMBL" id="CP010026">
    <property type="protein sequence ID" value="AJZ60675.1"/>
    <property type="molecule type" value="Genomic_DNA"/>
</dbReference>
<dbReference type="EMBL" id="JANSLM010000028">
    <property type="protein sequence ID" value="MDT8843678.1"/>
    <property type="molecule type" value="Genomic_DNA"/>
</dbReference>
<dbReference type="Pfam" id="PF13148">
    <property type="entry name" value="DUF3987"/>
    <property type="match status" value="1"/>
</dbReference>
<evidence type="ECO:0000313" key="4">
    <source>
        <dbReference type="Proteomes" id="UP001246473"/>
    </source>
</evidence>
<evidence type="ECO:0000313" key="2">
    <source>
        <dbReference type="EMBL" id="MDT8843678.1"/>
    </source>
</evidence>
<reference evidence="2" key="2">
    <citation type="submission" date="2022-08" db="EMBL/GenBank/DDBJ databases">
        <authorList>
            <person name="Kim S.-J."/>
        </authorList>
    </citation>
    <scope>NUCLEOTIDE SEQUENCE</scope>
    <source>
        <strain evidence="2">KJ</strain>
    </source>
</reference>
<protein>
    <submittedName>
        <fullName evidence="2">YfjI family protein</fullName>
    </submittedName>
</protein>
<gene>
    <name evidence="1" type="ORF">OI25_2986</name>
    <name evidence="2" type="ORF">ParKJ_40455</name>
</gene>
<reference evidence="1 3" key="1">
    <citation type="journal article" date="2015" name="Genome Announc.">
        <title>Complete genome sequences for 59 burkholderia isolates, both pathogenic and near neighbor.</title>
        <authorList>
            <person name="Johnson S.L."/>
            <person name="Bishop-Lilly K.A."/>
            <person name="Ladner J.T."/>
            <person name="Daligault H.E."/>
            <person name="Davenport K.W."/>
            <person name="Jaissle J."/>
            <person name="Frey K.G."/>
            <person name="Koroleva G.I."/>
            <person name="Bruce D.C."/>
            <person name="Coyne S.R."/>
            <person name="Broomall S.M."/>
            <person name="Li P.E."/>
            <person name="Teshima H."/>
            <person name="Gibbons H.S."/>
            <person name="Palacios G.F."/>
            <person name="Rosenzweig C.N."/>
            <person name="Redden C.L."/>
            <person name="Xu Y."/>
            <person name="Minogue T.D."/>
            <person name="Chain P.S."/>
        </authorList>
    </citation>
    <scope>NUCLEOTIDE SEQUENCE [LARGE SCALE GENOMIC DNA]</scope>
    <source>
        <strain evidence="1 3">ATCC BAA-463</strain>
    </source>
</reference>
<dbReference type="RefSeq" id="WP_158380698.1">
    <property type="nucleotide sequence ID" value="NZ_CP010026.1"/>
</dbReference>
<sequence length="515" mass="57822">MTLNIGLDRWSNTATIRSPIHNPENFPLHVLPKVIHGAVVDACRNIQVPPSLAFMAILATLSTACQDQFIMRRMDGLEGPVNMYLFPQGGSGARKTSVRTLAEKPLWAFEQRMAEQYKAQLTEYRASHNVWSIQHKAIQGEIKKLARRGAPLDDAARRLLELQTLEPQVPRHIKLSYNDATPQAIVRAMHENWPSVYVGTDEGEQALFGLLSSSKALINGMWNGSPVHVDRATSESFSVLNPRLTLFVMSQPGVFDKYMQNHGEEARDIGLLARGLFCRPYSTQGSRFIRDEAPSWRGMSAFHDTVTHILNRGNYNLQERACSLKTLEFNEEAQARWIDIFNLVESQVGQGGALAHVADFASKYAENVARMAALFHASEQQEGKVTLDTLGRAATVCEFFAREFEHLMGAVQEVPAEVRHAAKLEQWLFERIWRAGNFWADRSYVANFCPNGIRKSRLDGALFVLAERGAVRLDTQLRRSRTGRNLEVKVVILNPNHFQAYVPPSTGLRAHGCGF</sequence>
<name>A0AAP5QHQ3_9BURK</name>
<dbReference type="AlphaFoldDB" id="A0AAP5QHQ3"/>
<organism evidence="2 4">
    <name type="scientific">Paraburkholderia fungorum</name>
    <dbReference type="NCBI Taxonomy" id="134537"/>
    <lineage>
        <taxon>Bacteria</taxon>
        <taxon>Pseudomonadati</taxon>
        <taxon>Pseudomonadota</taxon>
        <taxon>Betaproteobacteria</taxon>
        <taxon>Burkholderiales</taxon>
        <taxon>Burkholderiaceae</taxon>
        <taxon>Paraburkholderia</taxon>
    </lineage>
</organism>
<dbReference type="GeneID" id="66516919"/>
<dbReference type="KEGG" id="bfn:OI25_2986"/>
<dbReference type="Proteomes" id="UP000032614">
    <property type="component" value="Chromosome 1"/>
</dbReference>
<evidence type="ECO:0000313" key="1">
    <source>
        <dbReference type="EMBL" id="AJZ60675.1"/>
    </source>
</evidence>
<proteinExistence type="predicted"/>
<dbReference type="InterPro" id="IPR025048">
    <property type="entry name" value="DUF3987"/>
</dbReference>